<dbReference type="PROSITE" id="PS51465">
    <property type="entry name" value="KAZAL_2"/>
    <property type="match status" value="1"/>
</dbReference>
<reference evidence="6 7" key="1">
    <citation type="submission" date="2023-09" db="EMBL/GenBank/DDBJ databases">
        <title>Nesidiocoris tenuis whole genome shotgun sequence.</title>
        <authorList>
            <person name="Shibata T."/>
            <person name="Shimoda M."/>
            <person name="Kobayashi T."/>
            <person name="Uehara T."/>
        </authorList>
    </citation>
    <scope>NUCLEOTIDE SEQUENCE [LARGE SCALE GENOMIC DNA]</scope>
    <source>
        <strain evidence="6 7">Japan</strain>
    </source>
</reference>
<dbReference type="EMBL" id="AP028910">
    <property type="protein sequence ID" value="BES91339.1"/>
    <property type="molecule type" value="Genomic_DNA"/>
</dbReference>
<keyword evidence="2" id="KW-0964">Secreted</keyword>
<feature type="domain" description="Kazal-like" evidence="5">
    <location>
        <begin position="68"/>
        <end position="119"/>
    </location>
</feature>
<dbReference type="PANTHER" id="PTHR21179:SF0">
    <property type="entry name" value="SERINE PROTEASE INHIBITOR KAZAL-TYPE 4"/>
    <property type="match status" value="1"/>
</dbReference>
<feature type="chain" id="PRO_5045784695" description="Kazal-like domain-containing protein" evidence="4">
    <location>
        <begin position="21"/>
        <end position="133"/>
    </location>
</feature>
<dbReference type="Gene3D" id="3.30.60.30">
    <property type="match status" value="1"/>
</dbReference>
<proteinExistence type="predicted"/>
<organism evidence="6 7">
    <name type="scientific">Nesidiocoris tenuis</name>
    <dbReference type="NCBI Taxonomy" id="355587"/>
    <lineage>
        <taxon>Eukaryota</taxon>
        <taxon>Metazoa</taxon>
        <taxon>Ecdysozoa</taxon>
        <taxon>Arthropoda</taxon>
        <taxon>Hexapoda</taxon>
        <taxon>Insecta</taxon>
        <taxon>Pterygota</taxon>
        <taxon>Neoptera</taxon>
        <taxon>Paraneoptera</taxon>
        <taxon>Hemiptera</taxon>
        <taxon>Heteroptera</taxon>
        <taxon>Panheteroptera</taxon>
        <taxon>Cimicomorpha</taxon>
        <taxon>Miridae</taxon>
        <taxon>Dicyphina</taxon>
        <taxon>Nesidiocoris</taxon>
    </lineage>
</organism>
<keyword evidence="3" id="KW-1015">Disulfide bond</keyword>
<keyword evidence="4" id="KW-0732">Signal</keyword>
<dbReference type="Pfam" id="PF00050">
    <property type="entry name" value="Kazal_1"/>
    <property type="match status" value="1"/>
</dbReference>
<protein>
    <recommendedName>
        <fullName evidence="5">Kazal-like domain-containing protein</fullName>
    </recommendedName>
</protein>
<evidence type="ECO:0000256" key="1">
    <source>
        <dbReference type="ARBA" id="ARBA00004613"/>
    </source>
</evidence>
<dbReference type="SUPFAM" id="SSF100895">
    <property type="entry name" value="Kazal-type serine protease inhibitors"/>
    <property type="match status" value="1"/>
</dbReference>
<evidence type="ECO:0000313" key="7">
    <source>
        <dbReference type="Proteomes" id="UP001307889"/>
    </source>
</evidence>
<evidence type="ECO:0000256" key="2">
    <source>
        <dbReference type="ARBA" id="ARBA00022525"/>
    </source>
</evidence>
<dbReference type="PANTHER" id="PTHR21179">
    <property type="entry name" value="SERINE-TYPE ENDOPEPTIDASE INHIBITOR"/>
    <property type="match status" value="1"/>
</dbReference>
<dbReference type="SMART" id="SM00280">
    <property type="entry name" value="KAZAL"/>
    <property type="match status" value="1"/>
</dbReference>
<accession>A0ABN7AJ05</accession>
<sequence>MNMYAYFFFILGLLIASADSRILSSDAAEEPTVASNPVSSHRRFIRQFNVNPSQRTTTTTVAPVPGVVYLLNNCSCQSTTQYNPVCGTDGVTYLNRQKLECAAACGTNVKLRRFGNCSQIKLTTVGARQQVNT</sequence>
<gene>
    <name evidence="6" type="ORF">NTJ_04147</name>
</gene>
<dbReference type="InterPro" id="IPR039932">
    <property type="entry name" value="Spink4-like"/>
</dbReference>
<keyword evidence="7" id="KW-1185">Reference proteome</keyword>
<evidence type="ECO:0000256" key="4">
    <source>
        <dbReference type="SAM" id="SignalP"/>
    </source>
</evidence>
<dbReference type="InterPro" id="IPR002350">
    <property type="entry name" value="Kazal_dom"/>
</dbReference>
<comment type="subcellular location">
    <subcellularLocation>
        <location evidence="1">Secreted</location>
    </subcellularLocation>
</comment>
<name>A0ABN7AJ05_9HEMI</name>
<evidence type="ECO:0000256" key="3">
    <source>
        <dbReference type="ARBA" id="ARBA00023157"/>
    </source>
</evidence>
<evidence type="ECO:0000313" key="6">
    <source>
        <dbReference type="EMBL" id="BES91339.1"/>
    </source>
</evidence>
<dbReference type="Proteomes" id="UP001307889">
    <property type="component" value="Chromosome 2"/>
</dbReference>
<feature type="signal peptide" evidence="4">
    <location>
        <begin position="1"/>
        <end position="20"/>
    </location>
</feature>
<dbReference type="InterPro" id="IPR036058">
    <property type="entry name" value="Kazal_dom_sf"/>
</dbReference>
<evidence type="ECO:0000259" key="5">
    <source>
        <dbReference type="PROSITE" id="PS51465"/>
    </source>
</evidence>